<feature type="signal peptide" evidence="1">
    <location>
        <begin position="1"/>
        <end position="23"/>
    </location>
</feature>
<keyword evidence="1" id="KW-0732">Signal</keyword>
<dbReference type="EMBL" id="CP029487">
    <property type="protein sequence ID" value="QCT70153.1"/>
    <property type="molecule type" value="Genomic_DNA"/>
</dbReference>
<feature type="domain" description="DUF3887" evidence="2">
    <location>
        <begin position="44"/>
        <end position="133"/>
    </location>
</feature>
<evidence type="ECO:0000313" key="4">
    <source>
        <dbReference type="Proteomes" id="UP000218387"/>
    </source>
</evidence>
<reference evidence="3 4" key="1">
    <citation type="submission" date="2018-05" db="EMBL/GenBank/DDBJ databases">
        <title>Genome comparison of Eubacterium sp.</title>
        <authorList>
            <person name="Feng Y."/>
            <person name="Sanchez-Andrea I."/>
            <person name="Stams A.J.M."/>
            <person name="De Vos W.M."/>
        </authorList>
    </citation>
    <scope>NUCLEOTIDE SEQUENCE [LARGE SCALE GENOMIC DNA]</scope>
    <source>
        <strain evidence="3 4">YI</strain>
    </source>
</reference>
<name>A0A4P9C4D5_EUBML</name>
<dbReference type="RefSeq" id="WP_096919523.1">
    <property type="nucleotide sequence ID" value="NZ_CP029487.1"/>
</dbReference>
<gene>
    <name evidence="3" type="ORF">CPZ25_002105</name>
</gene>
<protein>
    <submittedName>
        <fullName evidence="3">DUF3887 domain-containing protein</fullName>
    </submittedName>
</protein>
<feature type="chain" id="PRO_5038685774" evidence="1">
    <location>
        <begin position="24"/>
        <end position="137"/>
    </location>
</feature>
<dbReference type="KEGG" id="emt:CPZ25_002105"/>
<accession>A0A4P9C4D5</accession>
<dbReference type="InterPro" id="IPR024981">
    <property type="entry name" value="DUF3887"/>
</dbReference>
<organism evidence="3 4">
    <name type="scientific">Eubacterium maltosivorans</name>
    <dbReference type="NCBI Taxonomy" id="2041044"/>
    <lineage>
        <taxon>Bacteria</taxon>
        <taxon>Bacillati</taxon>
        <taxon>Bacillota</taxon>
        <taxon>Clostridia</taxon>
        <taxon>Eubacteriales</taxon>
        <taxon>Eubacteriaceae</taxon>
        <taxon>Eubacterium</taxon>
    </lineage>
</organism>
<proteinExistence type="predicted"/>
<evidence type="ECO:0000313" key="3">
    <source>
        <dbReference type="EMBL" id="QCT70153.1"/>
    </source>
</evidence>
<dbReference type="AlphaFoldDB" id="A0A4P9C4D5"/>
<dbReference type="Proteomes" id="UP000218387">
    <property type="component" value="Chromosome"/>
</dbReference>
<dbReference type="PROSITE" id="PS51257">
    <property type="entry name" value="PROKAR_LIPOPROTEIN"/>
    <property type="match status" value="1"/>
</dbReference>
<dbReference type="Pfam" id="PF13026">
    <property type="entry name" value="DUF3887"/>
    <property type="match status" value="1"/>
</dbReference>
<evidence type="ECO:0000259" key="2">
    <source>
        <dbReference type="Pfam" id="PF13026"/>
    </source>
</evidence>
<keyword evidence="4" id="KW-1185">Reference proteome</keyword>
<sequence length="137" mass="15686">MKRKSTLLVFLFLALVVMLSGCSENENLKELDPAFDKELLKQKAEQVVDDWNHQNFEAITSQSDDSIKDGLTPELLKQGQDSILEKLGAFKKIEKTKIVTRENGQATVTIVAEYEKSKLQHLVTYNTHMKITGYWIR</sequence>
<evidence type="ECO:0000256" key="1">
    <source>
        <dbReference type="SAM" id="SignalP"/>
    </source>
</evidence>
<dbReference type="Gene3D" id="3.10.450.590">
    <property type="match status" value="1"/>
</dbReference>